<evidence type="ECO:0000256" key="3">
    <source>
        <dbReference type="ARBA" id="ARBA00022692"/>
    </source>
</evidence>
<keyword evidence="12" id="KW-1185">Reference proteome</keyword>
<feature type="transmembrane region" description="Helical" evidence="7">
    <location>
        <begin position="189"/>
        <end position="211"/>
    </location>
</feature>
<dbReference type="PANTHER" id="PTHR43791">
    <property type="entry name" value="PERMEASE-RELATED"/>
    <property type="match status" value="1"/>
</dbReference>
<sequence>MTTIADRARPLTGTLINAEDLIYKKVMLRLIPFLFLCYVCSYLNRINVSFAKLQMAQDLAWSDTVYGLGAGMFFIGYFAFEIPSNIIMYRVGARRWIARIMVTWGLISAAMMFVNTPTQFYVMRFLLGVAEAGFFPAILLYISQWFPSSRGAKVTALFMAAIPMSGVIGAPLSGWIMHSLSGVQNLAGWQWLFILEGIPTILVGIFAYFYLTDRIEDAHWLGEEDRKILRHNLDKESTGKHLHRMMDGLKDPKIWLLSFIYLFFTMGLYGVSFWLPTLIQASGVTDSMHLGLLTAIPYACAVVTMILVGRSSDRLKERRWHLAIPGVLAAVGFLISASFQSDILISLPALCLATMGVMTTISQFWTLPPAILTGAAAATGIALANSIGSASGFISPFIMGTINAATHSTSAGIIMLSGVLVGGCLLVFFVPKKLLTYK</sequence>
<dbReference type="InterPro" id="IPR036259">
    <property type="entry name" value="MFS_trans_sf"/>
</dbReference>
<name>A0A0J6GMR6_PSETA</name>
<dbReference type="RefSeq" id="WP_048383289.1">
    <property type="nucleotide sequence ID" value="NZ_FNRS01000001.1"/>
</dbReference>
<protein>
    <submittedName>
        <fullName evidence="10">D-galactonate transporter</fullName>
    </submittedName>
    <submittedName>
        <fullName evidence="9">MFS transporter</fullName>
    </submittedName>
</protein>
<dbReference type="Proteomes" id="UP000036395">
    <property type="component" value="Unassembled WGS sequence"/>
</dbReference>
<feature type="transmembrane region" description="Helical" evidence="7">
    <location>
        <begin position="320"/>
        <end position="339"/>
    </location>
</feature>
<organism evidence="9 11">
    <name type="scientific">Pseudomonas taetrolens</name>
    <dbReference type="NCBI Taxonomy" id="47884"/>
    <lineage>
        <taxon>Bacteria</taxon>
        <taxon>Pseudomonadati</taxon>
        <taxon>Pseudomonadota</taxon>
        <taxon>Gammaproteobacteria</taxon>
        <taxon>Pseudomonadales</taxon>
        <taxon>Pseudomonadaceae</taxon>
        <taxon>Pseudomonas</taxon>
    </lineage>
</organism>
<evidence type="ECO:0000259" key="8">
    <source>
        <dbReference type="PROSITE" id="PS50850"/>
    </source>
</evidence>
<evidence type="ECO:0000313" key="12">
    <source>
        <dbReference type="Proteomes" id="UP000183155"/>
    </source>
</evidence>
<comment type="subcellular location">
    <subcellularLocation>
        <location evidence="1">Membrane</location>
        <topology evidence="1">Multi-pass membrane protein</topology>
    </subcellularLocation>
</comment>
<dbReference type="AlphaFoldDB" id="A0A0J6GMR6"/>
<keyword evidence="4" id="KW-0058">Aromatic hydrocarbons catabolism</keyword>
<feature type="transmembrane region" description="Helical" evidence="7">
    <location>
        <begin position="120"/>
        <end position="142"/>
    </location>
</feature>
<proteinExistence type="predicted"/>
<feature type="domain" description="Major facilitator superfamily (MFS) profile" evidence="8">
    <location>
        <begin position="30"/>
        <end position="435"/>
    </location>
</feature>
<dbReference type="SUPFAM" id="SSF103473">
    <property type="entry name" value="MFS general substrate transporter"/>
    <property type="match status" value="1"/>
</dbReference>
<dbReference type="GO" id="GO:0022857">
    <property type="term" value="F:transmembrane transporter activity"/>
    <property type="evidence" value="ECO:0007669"/>
    <property type="project" value="InterPro"/>
</dbReference>
<evidence type="ECO:0000313" key="10">
    <source>
        <dbReference type="EMBL" id="SEC09996.1"/>
    </source>
</evidence>
<dbReference type="STRING" id="47884.SAMN04490203_1796"/>
<dbReference type="EMBL" id="FNRS01000001">
    <property type="protein sequence ID" value="SEC09996.1"/>
    <property type="molecule type" value="Genomic_DNA"/>
</dbReference>
<keyword evidence="3 7" id="KW-0812">Transmembrane</keyword>
<dbReference type="FunFam" id="1.20.1250.20:FF:000018">
    <property type="entry name" value="MFS transporter permease"/>
    <property type="match status" value="1"/>
</dbReference>
<evidence type="ECO:0000256" key="2">
    <source>
        <dbReference type="ARBA" id="ARBA00022448"/>
    </source>
</evidence>
<comment type="caution">
    <text evidence="9">The sequence shown here is derived from an EMBL/GenBank/DDBJ whole genome shotgun (WGS) entry which is preliminary data.</text>
</comment>
<feature type="transmembrane region" description="Helical" evidence="7">
    <location>
        <begin position="411"/>
        <end position="430"/>
    </location>
</feature>
<dbReference type="Gene3D" id="1.20.1250.20">
    <property type="entry name" value="MFS general substrate transporter like domains"/>
    <property type="match status" value="2"/>
</dbReference>
<feature type="transmembrane region" description="Helical" evidence="7">
    <location>
        <begin position="26"/>
        <end position="44"/>
    </location>
</feature>
<keyword evidence="5 7" id="KW-1133">Transmembrane helix</keyword>
<dbReference type="OrthoDB" id="9773957at2"/>
<accession>A0A0J6GMR6</accession>
<feature type="transmembrane region" description="Helical" evidence="7">
    <location>
        <begin position="64"/>
        <end position="84"/>
    </location>
</feature>
<evidence type="ECO:0000256" key="1">
    <source>
        <dbReference type="ARBA" id="ARBA00004141"/>
    </source>
</evidence>
<feature type="transmembrane region" description="Helical" evidence="7">
    <location>
        <begin position="96"/>
        <end position="114"/>
    </location>
</feature>
<dbReference type="CDD" id="cd17319">
    <property type="entry name" value="MFS_ExuT_GudP_like"/>
    <property type="match status" value="1"/>
</dbReference>
<reference evidence="10 12" key="2">
    <citation type="submission" date="2016-10" db="EMBL/GenBank/DDBJ databases">
        <authorList>
            <person name="Varghese N."/>
            <person name="Submissions S."/>
        </authorList>
    </citation>
    <scope>NUCLEOTIDE SEQUENCE [LARGE SCALE GENOMIC DNA]</scope>
    <source>
        <strain evidence="10 12">BS3652</strain>
    </source>
</reference>
<dbReference type="EMBL" id="JYLA01000009">
    <property type="protein sequence ID" value="KMM82890.1"/>
    <property type="molecule type" value="Genomic_DNA"/>
</dbReference>
<evidence type="ECO:0000256" key="4">
    <source>
        <dbReference type="ARBA" id="ARBA00022797"/>
    </source>
</evidence>
<gene>
    <name evidence="10" type="ORF">SAMN04490203_1796</name>
    <name evidence="9" type="ORF">TU78_19760</name>
</gene>
<keyword evidence="2" id="KW-0813">Transport</keyword>
<dbReference type="PATRIC" id="fig|47884.3.peg.4449"/>
<dbReference type="PROSITE" id="PS50850">
    <property type="entry name" value="MFS"/>
    <property type="match status" value="1"/>
</dbReference>
<feature type="transmembrane region" description="Helical" evidence="7">
    <location>
        <begin position="345"/>
        <end position="365"/>
    </location>
</feature>
<feature type="transmembrane region" description="Helical" evidence="7">
    <location>
        <begin position="154"/>
        <end position="177"/>
    </location>
</feature>
<feature type="transmembrane region" description="Helical" evidence="7">
    <location>
        <begin position="287"/>
        <end position="308"/>
    </location>
</feature>
<keyword evidence="6 7" id="KW-0472">Membrane</keyword>
<dbReference type="InterPro" id="IPR020846">
    <property type="entry name" value="MFS_dom"/>
</dbReference>
<dbReference type="PANTHER" id="PTHR43791:SF36">
    <property type="entry name" value="TRANSPORTER, PUTATIVE (AFU_ORTHOLOGUE AFUA_6G08340)-RELATED"/>
    <property type="match status" value="1"/>
</dbReference>
<reference evidence="9 11" key="1">
    <citation type="submission" date="2015-02" db="EMBL/GenBank/DDBJ databases">
        <title>Pseudomonas helleri sp. nov. and Pseudomonas weihenstephanensis sp. nov., isolated from raw cows milk.</title>
        <authorList>
            <person name="von Neubeck M."/>
            <person name="Huptas C."/>
            <person name="Wenning M."/>
            <person name="Scherer S."/>
        </authorList>
    </citation>
    <scope>NUCLEOTIDE SEQUENCE [LARGE SCALE GENOMIC DNA]</scope>
    <source>
        <strain evidence="9 11">DSM 21104</strain>
    </source>
</reference>
<feature type="transmembrane region" description="Helical" evidence="7">
    <location>
        <begin position="254"/>
        <end position="275"/>
    </location>
</feature>
<dbReference type="Pfam" id="PF07690">
    <property type="entry name" value="MFS_1"/>
    <property type="match status" value="1"/>
</dbReference>
<evidence type="ECO:0000256" key="5">
    <source>
        <dbReference type="ARBA" id="ARBA00022989"/>
    </source>
</evidence>
<dbReference type="Proteomes" id="UP000183155">
    <property type="component" value="Unassembled WGS sequence"/>
</dbReference>
<feature type="transmembrane region" description="Helical" evidence="7">
    <location>
        <begin position="377"/>
        <end position="399"/>
    </location>
</feature>
<dbReference type="GO" id="GO:0005886">
    <property type="term" value="C:plasma membrane"/>
    <property type="evidence" value="ECO:0007669"/>
    <property type="project" value="TreeGrafter"/>
</dbReference>
<evidence type="ECO:0000256" key="6">
    <source>
        <dbReference type="ARBA" id="ARBA00023136"/>
    </source>
</evidence>
<evidence type="ECO:0000313" key="9">
    <source>
        <dbReference type="EMBL" id="KMM82890.1"/>
    </source>
</evidence>
<dbReference type="InterPro" id="IPR011701">
    <property type="entry name" value="MFS"/>
</dbReference>
<evidence type="ECO:0000313" key="11">
    <source>
        <dbReference type="Proteomes" id="UP000036395"/>
    </source>
</evidence>
<evidence type="ECO:0000256" key="7">
    <source>
        <dbReference type="SAM" id="Phobius"/>
    </source>
</evidence>